<gene>
    <name evidence="3" type="ORF">B9G99_07625</name>
</gene>
<dbReference type="EMBL" id="CP021323">
    <property type="protein sequence ID" value="ARS52761.1"/>
    <property type="molecule type" value="Genomic_DNA"/>
</dbReference>
<protein>
    <recommendedName>
        <fullName evidence="2">DUF1468 domain-containing protein</fullName>
    </recommendedName>
</protein>
<keyword evidence="1" id="KW-1133">Transmembrane helix</keyword>
<evidence type="ECO:0000313" key="3">
    <source>
        <dbReference type="EMBL" id="ARS52761.1"/>
    </source>
</evidence>
<feature type="transmembrane region" description="Helical" evidence="1">
    <location>
        <begin position="22"/>
        <end position="41"/>
    </location>
</feature>
<evidence type="ECO:0000259" key="2">
    <source>
        <dbReference type="Pfam" id="PF07331"/>
    </source>
</evidence>
<keyword evidence="4" id="KW-1185">Reference proteome</keyword>
<dbReference type="Proteomes" id="UP000250025">
    <property type="component" value="Chromosome"/>
</dbReference>
<dbReference type="OrthoDB" id="6183228at2"/>
<feature type="domain" description="DUF1468" evidence="2">
    <location>
        <begin position="30"/>
        <end position="172"/>
    </location>
</feature>
<sequence>MSAATDQASRATREANSERGKAIANILFNAGLAALFVGLFMEAGDLPSSMWEPLGAGSFPRLVLGALVLFNLAIMCQSMIELRRADPASSVGAGRWFIQRRLAFASLAAFCGYALLMPWLGFALASLLFLFIVQIILGARSGRRLLMACAVSAVFGPGLDALFGQVFMISLPQGRLW</sequence>
<dbReference type="AlphaFoldDB" id="A0A2Z2HHJ2"/>
<evidence type="ECO:0000313" key="4">
    <source>
        <dbReference type="Proteomes" id="UP000250025"/>
    </source>
</evidence>
<reference evidence="3 4" key="1">
    <citation type="journal article" date="2017" name="Int. J. Syst. Evol. Microbiol.">
        <title>Kushneria konosiri sp. nov., isolated from the Korean salt-fermented seafood Daemi-jeot.</title>
        <authorList>
            <person name="Yun J.H."/>
            <person name="Park S.K."/>
            <person name="Lee J.Y."/>
            <person name="Jung M.J."/>
            <person name="Bae J.W."/>
        </authorList>
    </citation>
    <scope>NUCLEOTIDE SEQUENCE [LARGE SCALE GENOMIC DNA]</scope>
    <source>
        <strain evidence="3 4">X49</strain>
    </source>
</reference>
<organism evidence="3 4">
    <name type="scientific">Kushneria konosiri</name>
    <dbReference type="NCBI Taxonomy" id="698828"/>
    <lineage>
        <taxon>Bacteria</taxon>
        <taxon>Pseudomonadati</taxon>
        <taxon>Pseudomonadota</taxon>
        <taxon>Gammaproteobacteria</taxon>
        <taxon>Oceanospirillales</taxon>
        <taxon>Halomonadaceae</taxon>
        <taxon>Kushneria</taxon>
    </lineage>
</organism>
<proteinExistence type="predicted"/>
<feature type="transmembrane region" description="Helical" evidence="1">
    <location>
        <begin position="61"/>
        <end position="80"/>
    </location>
</feature>
<keyword evidence="1" id="KW-0812">Transmembrane</keyword>
<feature type="transmembrane region" description="Helical" evidence="1">
    <location>
        <begin position="146"/>
        <end position="171"/>
    </location>
</feature>
<feature type="transmembrane region" description="Helical" evidence="1">
    <location>
        <begin position="122"/>
        <end position="139"/>
    </location>
</feature>
<dbReference type="RefSeq" id="WP_086621515.1">
    <property type="nucleotide sequence ID" value="NZ_CP021323.1"/>
</dbReference>
<feature type="transmembrane region" description="Helical" evidence="1">
    <location>
        <begin position="101"/>
        <end position="116"/>
    </location>
</feature>
<name>A0A2Z2HHJ2_9GAMM</name>
<dbReference type="Pfam" id="PF07331">
    <property type="entry name" value="TctB"/>
    <property type="match status" value="1"/>
</dbReference>
<dbReference type="KEGG" id="kus:B9G99_07625"/>
<evidence type="ECO:0000256" key="1">
    <source>
        <dbReference type="SAM" id="Phobius"/>
    </source>
</evidence>
<dbReference type="InterPro" id="IPR009936">
    <property type="entry name" value="DUF1468"/>
</dbReference>
<accession>A0A2Z2HHJ2</accession>
<keyword evidence="1" id="KW-0472">Membrane</keyword>